<dbReference type="GO" id="GO:0006412">
    <property type="term" value="P:translation"/>
    <property type="evidence" value="ECO:0007669"/>
    <property type="project" value="InterPro"/>
</dbReference>
<gene>
    <name evidence="3" type="ORF">KFE25_011876</name>
</gene>
<feature type="region of interest" description="Disordered" evidence="2">
    <location>
        <begin position="258"/>
        <end position="288"/>
    </location>
</feature>
<feature type="compositionally biased region" description="Low complexity" evidence="2">
    <location>
        <begin position="258"/>
        <end position="275"/>
    </location>
</feature>
<protein>
    <recommendedName>
        <fullName evidence="5">Ribosomal protein S2</fullName>
    </recommendedName>
</protein>
<comment type="similarity">
    <text evidence="1">Belongs to the universal ribosomal protein uS2 family.</text>
</comment>
<evidence type="ECO:0000256" key="2">
    <source>
        <dbReference type="SAM" id="MobiDB-lite"/>
    </source>
</evidence>
<proteinExistence type="inferred from homology"/>
<keyword evidence="4" id="KW-1185">Reference proteome</keyword>
<comment type="caution">
    <text evidence="3">The sequence shown here is derived from an EMBL/GenBank/DDBJ whole genome shotgun (WGS) entry which is preliminary data.</text>
</comment>
<organism evidence="3 4">
    <name type="scientific">Diacronema lutheri</name>
    <name type="common">Unicellular marine alga</name>
    <name type="synonym">Monochrysis lutheri</name>
    <dbReference type="NCBI Taxonomy" id="2081491"/>
    <lineage>
        <taxon>Eukaryota</taxon>
        <taxon>Haptista</taxon>
        <taxon>Haptophyta</taxon>
        <taxon>Pavlovophyceae</taxon>
        <taxon>Pavlovales</taxon>
        <taxon>Pavlovaceae</taxon>
        <taxon>Diacronema</taxon>
    </lineage>
</organism>
<evidence type="ECO:0000313" key="4">
    <source>
        <dbReference type="Proteomes" id="UP000751190"/>
    </source>
</evidence>
<dbReference type="InterPro" id="IPR023591">
    <property type="entry name" value="Ribosomal_uS2_flav_dom_sf"/>
</dbReference>
<dbReference type="GO" id="GO:0003735">
    <property type="term" value="F:structural constituent of ribosome"/>
    <property type="evidence" value="ECO:0007669"/>
    <property type="project" value="InterPro"/>
</dbReference>
<evidence type="ECO:0000313" key="3">
    <source>
        <dbReference type="EMBL" id="KAG8460385.1"/>
    </source>
</evidence>
<dbReference type="InterPro" id="IPR001865">
    <property type="entry name" value="Ribosomal_uS2"/>
</dbReference>
<dbReference type="OrthoDB" id="10483120at2759"/>
<evidence type="ECO:0008006" key="5">
    <source>
        <dbReference type="Google" id="ProtNLM"/>
    </source>
</evidence>
<reference evidence="3" key="1">
    <citation type="submission" date="2021-05" db="EMBL/GenBank/DDBJ databases">
        <title>The genome of the haptophyte Pavlova lutheri (Diacronema luteri, Pavlovales) - a model for lipid biosynthesis in eukaryotic algae.</title>
        <authorList>
            <person name="Hulatt C.J."/>
            <person name="Posewitz M.C."/>
        </authorList>
    </citation>
    <scope>NUCLEOTIDE SEQUENCE</scope>
    <source>
        <strain evidence="3">NIVA-4/92</strain>
    </source>
</reference>
<accession>A0A8J6C863</accession>
<dbReference type="GO" id="GO:0005840">
    <property type="term" value="C:ribosome"/>
    <property type="evidence" value="ECO:0007669"/>
    <property type="project" value="InterPro"/>
</dbReference>
<evidence type="ECO:0000256" key="1">
    <source>
        <dbReference type="ARBA" id="ARBA00006242"/>
    </source>
</evidence>
<dbReference type="SUPFAM" id="SSF52313">
    <property type="entry name" value="Ribosomal protein S2"/>
    <property type="match status" value="1"/>
</dbReference>
<dbReference type="Pfam" id="PF00318">
    <property type="entry name" value="Ribosomal_S2"/>
    <property type="match status" value="1"/>
</dbReference>
<dbReference type="EMBL" id="JAGTXO010000033">
    <property type="protein sequence ID" value="KAG8460385.1"/>
    <property type="molecule type" value="Genomic_DNA"/>
</dbReference>
<dbReference type="Gene3D" id="3.40.50.10490">
    <property type="entry name" value="Glucose-6-phosphate isomerase like protein, domain 1"/>
    <property type="match status" value="1"/>
</dbReference>
<dbReference type="AlphaFoldDB" id="A0A8J6C863"/>
<name>A0A8J6C863_DIALT</name>
<dbReference type="Proteomes" id="UP000751190">
    <property type="component" value="Unassembled WGS sequence"/>
</dbReference>
<sequence length="288" mass="30721">MRLATMTAIAGPILRPLGARALCTAARPPPPPPLAATSEGDVEARIYERAFAQYLRKKAAAYAAMNSPPDEAILLKKHKERVVRMWEQLYRMKQLPDLIVCLSHSSDIAREAAAAGIPTISPVGASQPSTDITFAVPISDESPSAKLGMLNMLHDAVRRGADAPRRRRASGSVEHLLEAAGKGSPPEHAAEARRAWAAANDAAAVERAVFARTHSGRSPRGGEYAFPADARRELFRRRAISIAVAAELEQKLKGRARAAASAAATAARKAQDQQAMPTVGPATTPARH</sequence>